<accession>A0ACB6QLT3</accession>
<evidence type="ECO:0000313" key="1">
    <source>
        <dbReference type="EMBL" id="KAF2467262.1"/>
    </source>
</evidence>
<keyword evidence="2" id="KW-1185">Reference proteome</keyword>
<evidence type="ECO:0000313" key="2">
    <source>
        <dbReference type="Proteomes" id="UP000799755"/>
    </source>
</evidence>
<reference evidence="1" key="1">
    <citation type="journal article" date="2020" name="Stud. Mycol.">
        <title>101 Dothideomycetes genomes: a test case for predicting lifestyles and emergence of pathogens.</title>
        <authorList>
            <person name="Haridas S."/>
            <person name="Albert R."/>
            <person name="Binder M."/>
            <person name="Bloem J."/>
            <person name="Labutti K."/>
            <person name="Salamov A."/>
            <person name="Andreopoulos B."/>
            <person name="Baker S."/>
            <person name="Barry K."/>
            <person name="Bills G."/>
            <person name="Bluhm B."/>
            <person name="Cannon C."/>
            <person name="Castanera R."/>
            <person name="Culley D."/>
            <person name="Daum C."/>
            <person name="Ezra D."/>
            <person name="Gonzalez J."/>
            <person name="Henrissat B."/>
            <person name="Kuo A."/>
            <person name="Liang C."/>
            <person name="Lipzen A."/>
            <person name="Lutzoni F."/>
            <person name="Magnuson J."/>
            <person name="Mondo S."/>
            <person name="Nolan M."/>
            <person name="Ohm R."/>
            <person name="Pangilinan J."/>
            <person name="Park H.-J."/>
            <person name="Ramirez L."/>
            <person name="Alfaro M."/>
            <person name="Sun H."/>
            <person name="Tritt A."/>
            <person name="Yoshinaga Y."/>
            <person name="Zwiers L.-H."/>
            <person name="Turgeon B."/>
            <person name="Goodwin S."/>
            <person name="Spatafora J."/>
            <person name="Crous P."/>
            <person name="Grigoriev I."/>
        </authorList>
    </citation>
    <scope>NUCLEOTIDE SEQUENCE</scope>
    <source>
        <strain evidence="1">ATCC 200398</strain>
    </source>
</reference>
<dbReference type="Proteomes" id="UP000799755">
    <property type="component" value="Unassembled WGS sequence"/>
</dbReference>
<gene>
    <name evidence="1" type="ORF">BDR25DRAFT_345026</name>
</gene>
<organism evidence="1 2">
    <name type="scientific">Lindgomyces ingoldianus</name>
    <dbReference type="NCBI Taxonomy" id="673940"/>
    <lineage>
        <taxon>Eukaryota</taxon>
        <taxon>Fungi</taxon>
        <taxon>Dikarya</taxon>
        <taxon>Ascomycota</taxon>
        <taxon>Pezizomycotina</taxon>
        <taxon>Dothideomycetes</taxon>
        <taxon>Pleosporomycetidae</taxon>
        <taxon>Pleosporales</taxon>
        <taxon>Lindgomycetaceae</taxon>
        <taxon>Lindgomyces</taxon>
    </lineage>
</organism>
<dbReference type="EMBL" id="MU003521">
    <property type="protein sequence ID" value="KAF2467262.1"/>
    <property type="molecule type" value="Genomic_DNA"/>
</dbReference>
<proteinExistence type="predicted"/>
<protein>
    <submittedName>
        <fullName evidence="1">Uncharacterized protein</fullName>
    </submittedName>
</protein>
<name>A0ACB6QLT3_9PLEO</name>
<comment type="caution">
    <text evidence="1">The sequence shown here is derived from an EMBL/GenBank/DDBJ whole genome shotgun (WGS) entry which is preliminary data.</text>
</comment>
<sequence length="297" mass="32693">MADELPPHVLPVPRFTLAIHAVQILLAIIILGLDAYGIRWIQYNALIYSLVCTLCTIIVAIYMIASQVFVHQAYNKWAFLALNIWMVIFWIVDLGVVANLAALWSSPSCGYSYYTDTYYCTYGKRDLSLLEKRDTTTYTAYRGALVAGALFGAVQFVLWVASLIILVVYMNRHRADASAPAPPPTYVAPTNGQGVPMEKYGATVQPGHPQQPGQPQYVPQPQTYVQQPAQPMYPQGTGPQYTAPYPQQQEPINRTATVSPVTTAGYNSPALHTAELATPQPAGAYHNPNVSELMAQK</sequence>